<sequence>MRLLQAAKSLFAKQGFDGTSVRQICEEAGANVALVSYHFGGKENIFQALFETFFPNRDIKQFIEEDYNPVAGIQLIIREVTYFRTKEPELIRILQQEISLQSPRMEIIRKYAFPVWGMLKMLLRQGREAGLFHFRSLNNTFLTVLGGILFHKQTEYFSPLLDDEPVDIEIYIDDMISFILAGLGYSLTK</sequence>
<evidence type="ECO:0000313" key="4">
    <source>
        <dbReference type="EMBL" id="CAH1205195.1"/>
    </source>
</evidence>
<gene>
    <name evidence="4" type="ORF">PAECIP111893_02304</name>
</gene>
<dbReference type="Gene3D" id="1.10.10.60">
    <property type="entry name" value="Homeodomain-like"/>
    <property type="match status" value="1"/>
</dbReference>
<dbReference type="PRINTS" id="PR00455">
    <property type="entry name" value="HTHTETR"/>
</dbReference>
<dbReference type="Proteomes" id="UP000838686">
    <property type="component" value="Unassembled WGS sequence"/>
</dbReference>
<feature type="DNA-binding region" description="H-T-H motif" evidence="2">
    <location>
        <begin position="20"/>
        <end position="39"/>
    </location>
</feature>
<keyword evidence="5" id="KW-1185">Reference proteome</keyword>
<feature type="domain" description="HTH tetR-type" evidence="3">
    <location>
        <begin position="1"/>
        <end position="57"/>
    </location>
</feature>
<evidence type="ECO:0000259" key="3">
    <source>
        <dbReference type="PROSITE" id="PS50977"/>
    </source>
</evidence>
<dbReference type="PANTHER" id="PTHR30328">
    <property type="entry name" value="TRANSCRIPTIONAL REPRESSOR"/>
    <property type="match status" value="1"/>
</dbReference>
<dbReference type="Pfam" id="PF00440">
    <property type="entry name" value="TetR_N"/>
    <property type="match status" value="1"/>
</dbReference>
<protein>
    <recommendedName>
        <fullName evidence="3">HTH tetR-type domain-containing protein</fullName>
    </recommendedName>
</protein>
<dbReference type="InterPro" id="IPR009057">
    <property type="entry name" value="Homeodomain-like_sf"/>
</dbReference>
<reference evidence="4" key="1">
    <citation type="submission" date="2022-01" db="EMBL/GenBank/DDBJ databases">
        <authorList>
            <person name="Criscuolo A."/>
        </authorList>
    </citation>
    <scope>NUCLEOTIDE SEQUENCE</scope>
    <source>
        <strain evidence="4">CIP111893</strain>
    </source>
</reference>
<comment type="caution">
    <text evidence="4">The sequence shown here is derived from an EMBL/GenBank/DDBJ whole genome shotgun (WGS) entry which is preliminary data.</text>
</comment>
<evidence type="ECO:0000256" key="1">
    <source>
        <dbReference type="ARBA" id="ARBA00023125"/>
    </source>
</evidence>
<dbReference type="RefSeq" id="WP_236342061.1">
    <property type="nucleotide sequence ID" value="NZ_CAKMMF010000011.1"/>
</dbReference>
<evidence type="ECO:0000313" key="5">
    <source>
        <dbReference type="Proteomes" id="UP000838686"/>
    </source>
</evidence>
<name>A0ABM9C987_9BACL</name>
<keyword evidence="1 2" id="KW-0238">DNA-binding</keyword>
<proteinExistence type="predicted"/>
<dbReference type="InterPro" id="IPR050109">
    <property type="entry name" value="HTH-type_TetR-like_transc_reg"/>
</dbReference>
<dbReference type="SUPFAM" id="SSF46689">
    <property type="entry name" value="Homeodomain-like"/>
    <property type="match status" value="1"/>
</dbReference>
<dbReference type="SUPFAM" id="SSF48498">
    <property type="entry name" value="Tetracyclin repressor-like, C-terminal domain"/>
    <property type="match status" value="1"/>
</dbReference>
<accession>A0ABM9C987</accession>
<dbReference type="Gene3D" id="1.10.357.10">
    <property type="entry name" value="Tetracycline Repressor, domain 2"/>
    <property type="match status" value="1"/>
</dbReference>
<dbReference type="InterPro" id="IPR036271">
    <property type="entry name" value="Tet_transcr_reg_TetR-rel_C_sf"/>
</dbReference>
<organism evidence="4 5">
    <name type="scientific">Paenibacillus plantiphilus</name>
    <dbReference type="NCBI Taxonomy" id="2905650"/>
    <lineage>
        <taxon>Bacteria</taxon>
        <taxon>Bacillati</taxon>
        <taxon>Bacillota</taxon>
        <taxon>Bacilli</taxon>
        <taxon>Bacillales</taxon>
        <taxon>Paenibacillaceae</taxon>
        <taxon>Paenibacillus</taxon>
    </lineage>
</organism>
<evidence type="ECO:0000256" key="2">
    <source>
        <dbReference type="PROSITE-ProRule" id="PRU00335"/>
    </source>
</evidence>
<dbReference type="EMBL" id="CAKMMF010000011">
    <property type="protein sequence ID" value="CAH1205195.1"/>
    <property type="molecule type" value="Genomic_DNA"/>
</dbReference>
<dbReference type="PANTHER" id="PTHR30328:SF54">
    <property type="entry name" value="HTH-TYPE TRANSCRIPTIONAL REPRESSOR SCO4008"/>
    <property type="match status" value="1"/>
</dbReference>
<dbReference type="PROSITE" id="PS50977">
    <property type="entry name" value="HTH_TETR_2"/>
    <property type="match status" value="1"/>
</dbReference>
<dbReference type="InterPro" id="IPR023772">
    <property type="entry name" value="DNA-bd_HTH_TetR-type_CS"/>
</dbReference>
<dbReference type="InterPro" id="IPR001647">
    <property type="entry name" value="HTH_TetR"/>
</dbReference>
<dbReference type="PROSITE" id="PS01081">
    <property type="entry name" value="HTH_TETR_1"/>
    <property type="match status" value="1"/>
</dbReference>